<dbReference type="PANTHER" id="PTHR35011:SF2">
    <property type="entry name" value="2,3-DIKETO-L-GULONATE TRAP TRANSPORTER SMALL PERMEASE PROTEIN YIAM"/>
    <property type="match status" value="1"/>
</dbReference>
<dbReference type="EMBL" id="RBIG01000001">
    <property type="protein sequence ID" value="RKQ72790.1"/>
    <property type="molecule type" value="Genomic_DNA"/>
</dbReference>
<keyword evidence="3" id="KW-1003">Cell membrane</keyword>
<evidence type="ECO:0000256" key="2">
    <source>
        <dbReference type="ARBA" id="ARBA00022448"/>
    </source>
</evidence>
<feature type="transmembrane region" description="Helical" evidence="9">
    <location>
        <begin position="130"/>
        <end position="153"/>
    </location>
</feature>
<comment type="function">
    <text evidence="9">Part of the tripartite ATP-independent periplasmic (TRAP) transport system.</text>
</comment>
<organism evidence="11 12">
    <name type="scientific">Oceanibaculum indicum</name>
    <dbReference type="NCBI Taxonomy" id="526216"/>
    <lineage>
        <taxon>Bacteria</taxon>
        <taxon>Pseudomonadati</taxon>
        <taxon>Pseudomonadota</taxon>
        <taxon>Alphaproteobacteria</taxon>
        <taxon>Rhodospirillales</taxon>
        <taxon>Oceanibaculaceae</taxon>
        <taxon>Oceanibaculum</taxon>
    </lineage>
</organism>
<dbReference type="AlphaFoldDB" id="A0A420WP88"/>
<evidence type="ECO:0000313" key="11">
    <source>
        <dbReference type="EMBL" id="RKQ72790.1"/>
    </source>
</evidence>
<name>A0A420WP88_9PROT</name>
<dbReference type="Pfam" id="PF04290">
    <property type="entry name" value="DctQ"/>
    <property type="match status" value="1"/>
</dbReference>
<evidence type="ECO:0000313" key="12">
    <source>
        <dbReference type="Proteomes" id="UP000277424"/>
    </source>
</evidence>
<comment type="similarity">
    <text evidence="8 9">Belongs to the TRAP transporter small permease family.</text>
</comment>
<dbReference type="Proteomes" id="UP000277424">
    <property type="component" value="Unassembled WGS sequence"/>
</dbReference>
<sequence length="171" mass="18310">MNIPLPIRLLDGLSALAGRLTGYVSVAMTLTMLAVLVAQVTARYFFNVALSWSEELSLLLFTWVVLLIGSLGVREGFHVRLTLLPDLLKPAQQRWLERMILLGILGFGVMLADGGYSYVAETVGQTSAAIAYPIEALHLAAPVCGVLVALHALAKIATSFMPDTSTPNEAG</sequence>
<evidence type="ECO:0000256" key="5">
    <source>
        <dbReference type="ARBA" id="ARBA00022692"/>
    </source>
</evidence>
<gene>
    <name evidence="11" type="ORF">BCL74_0559</name>
</gene>
<keyword evidence="7 9" id="KW-0472">Membrane</keyword>
<evidence type="ECO:0000256" key="3">
    <source>
        <dbReference type="ARBA" id="ARBA00022475"/>
    </source>
</evidence>
<comment type="subcellular location">
    <subcellularLocation>
        <location evidence="1 9">Cell inner membrane</location>
        <topology evidence="1 9">Multi-pass membrane protein</topology>
    </subcellularLocation>
</comment>
<feature type="domain" description="Tripartite ATP-independent periplasmic transporters DctQ component" evidence="10">
    <location>
        <begin position="32"/>
        <end position="159"/>
    </location>
</feature>
<dbReference type="RefSeq" id="WP_121217379.1">
    <property type="nucleotide sequence ID" value="NZ_RBIG01000001.1"/>
</dbReference>
<comment type="subunit">
    <text evidence="9">The complex comprises the extracytoplasmic solute receptor protein and the two transmembrane proteins.</text>
</comment>
<dbReference type="PANTHER" id="PTHR35011">
    <property type="entry name" value="2,3-DIKETO-L-GULONATE TRAP TRANSPORTER SMALL PERMEASE PROTEIN YIAM"/>
    <property type="match status" value="1"/>
</dbReference>
<dbReference type="GO" id="GO:0022857">
    <property type="term" value="F:transmembrane transporter activity"/>
    <property type="evidence" value="ECO:0007669"/>
    <property type="project" value="UniProtKB-UniRule"/>
</dbReference>
<evidence type="ECO:0000256" key="8">
    <source>
        <dbReference type="ARBA" id="ARBA00038436"/>
    </source>
</evidence>
<evidence type="ECO:0000256" key="6">
    <source>
        <dbReference type="ARBA" id="ARBA00022989"/>
    </source>
</evidence>
<keyword evidence="4 9" id="KW-0997">Cell inner membrane</keyword>
<keyword evidence="6 9" id="KW-1133">Transmembrane helix</keyword>
<dbReference type="OrthoDB" id="4964541at2"/>
<dbReference type="GO" id="GO:0015740">
    <property type="term" value="P:C4-dicarboxylate transport"/>
    <property type="evidence" value="ECO:0007669"/>
    <property type="project" value="TreeGrafter"/>
</dbReference>
<dbReference type="GO" id="GO:0005886">
    <property type="term" value="C:plasma membrane"/>
    <property type="evidence" value="ECO:0007669"/>
    <property type="project" value="UniProtKB-SubCell"/>
</dbReference>
<reference evidence="11 12" key="1">
    <citation type="submission" date="2018-10" db="EMBL/GenBank/DDBJ databases">
        <title>Comparative analysis of microorganisms from saline springs in Andes Mountain Range, Colombia.</title>
        <authorList>
            <person name="Rubin E."/>
        </authorList>
    </citation>
    <scope>NUCLEOTIDE SEQUENCE [LARGE SCALE GENOMIC DNA]</scope>
    <source>
        <strain evidence="11 12">USBA 36</strain>
    </source>
</reference>
<feature type="transmembrane region" description="Helical" evidence="9">
    <location>
        <begin position="20"/>
        <end position="46"/>
    </location>
</feature>
<evidence type="ECO:0000259" key="10">
    <source>
        <dbReference type="Pfam" id="PF04290"/>
    </source>
</evidence>
<feature type="transmembrane region" description="Helical" evidence="9">
    <location>
        <begin position="58"/>
        <end position="77"/>
    </location>
</feature>
<comment type="caution">
    <text evidence="11">The sequence shown here is derived from an EMBL/GenBank/DDBJ whole genome shotgun (WGS) entry which is preliminary data.</text>
</comment>
<keyword evidence="2 9" id="KW-0813">Transport</keyword>
<feature type="transmembrane region" description="Helical" evidence="9">
    <location>
        <begin position="98"/>
        <end position="118"/>
    </location>
</feature>
<accession>A0A420WP88</accession>
<evidence type="ECO:0000256" key="7">
    <source>
        <dbReference type="ARBA" id="ARBA00023136"/>
    </source>
</evidence>
<dbReference type="InterPro" id="IPR055348">
    <property type="entry name" value="DctQ"/>
</dbReference>
<evidence type="ECO:0000256" key="4">
    <source>
        <dbReference type="ARBA" id="ARBA00022519"/>
    </source>
</evidence>
<proteinExistence type="inferred from homology"/>
<protein>
    <recommendedName>
        <fullName evidence="9">TRAP transporter small permease protein</fullName>
    </recommendedName>
</protein>
<evidence type="ECO:0000256" key="9">
    <source>
        <dbReference type="RuleBase" id="RU369079"/>
    </source>
</evidence>
<evidence type="ECO:0000256" key="1">
    <source>
        <dbReference type="ARBA" id="ARBA00004429"/>
    </source>
</evidence>
<keyword evidence="5 9" id="KW-0812">Transmembrane</keyword>
<dbReference type="InterPro" id="IPR007387">
    <property type="entry name" value="TRAP_DctQ"/>
</dbReference>